<organism evidence="8 9">
    <name type="scientific">Haematococcus lacustris</name>
    <name type="common">Green alga</name>
    <name type="synonym">Haematococcus pluvialis</name>
    <dbReference type="NCBI Taxonomy" id="44745"/>
    <lineage>
        <taxon>Eukaryota</taxon>
        <taxon>Viridiplantae</taxon>
        <taxon>Chlorophyta</taxon>
        <taxon>core chlorophytes</taxon>
        <taxon>Chlorophyceae</taxon>
        <taxon>CS clade</taxon>
        <taxon>Chlamydomonadales</taxon>
        <taxon>Haematococcaceae</taxon>
        <taxon>Haematococcus</taxon>
    </lineage>
</organism>
<evidence type="ECO:0000313" key="9">
    <source>
        <dbReference type="Proteomes" id="UP000485058"/>
    </source>
</evidence>
<keyword evidence="9" id="KW-1185">Reference proteome</keyword>
<comment type="similarity">
    <text evidence="2">Belongs to the TMEM135 family.</text>
</comment>
<dbReference type="Pfam" id="PF15982">
    <property type="entry name" value="TMEM135_C_rich"/>
    <property type="match status" value="1"/>
</dbReference>
<protein>
    <submittedName>
        <fullName evidence="8">TMEM135_C_rich domain-containing protein</fullName>
    </submittedName>
</protein>
<dbReference type="AlphaFoldDB" id="A0A699Y9Z8"/>
<dbReference type="EMBL" id="BLLF01000025">
    <property type="protein sequence ID" value="GFH06175.1"/>
    <property type="molecule type" value="Genomic_DNA"/>
</dbReference>
<evidence type="ECO:0000256" key="5">
    <source>
        <dbReference type="ARBA" id="ARBA00023136"/>
    </source>
</evidence>
<gene>
    <name evidence="8" type="ORF">HaLaN_00760</name>
</gene>
<keyword evidence="4 6" id="KW-1133">Transmembrane helix</keyword>
<comment type="caution">
    <text evidence="8">The sequence shown here is derived from an EMBL/GenBank/DDBJ whole genome shotgun (WGS) entry which is preliminary data.</text>
</comment>
<dbReference type="PANTHER" id="PTHR12459:SF15">
    <property type="entry name" value="TRANSMEMBRANE PROTEIN 135"/>
    <property type="match status" value="1"/>
</dbReference>
<evidence type="ECO:0000256" key="3">
    <source>
        <dbReference type="ARBA" id="ARBA00022692"/>
    </source>
</evidence>
<keyword evidence="3 6" id="KW-0812">Transmembrane</keyword>
<feature type="transmembrane region" description="Helical" evidence="6">
    <location>
        <begin position="143"/>
        <end position="166"/>
    </location>
</feature>
<evidence type="ECO:0000256" key="1">
    <source>
        <dbReference type="ARBA" id="ARBA00004127"/>
    </source>
</evidence>
<dbReference type="InterPro" id="IPR026749">
    <property type="entry name" value="Tmem135"/>
</dbReference>
<feature type="domain" description="Transmembrane protein 135 N-terminal" evidence="7">
    <location>
        <begin position="89"/>
        <end position="211"/>
    </location>
</feature>
<dbReference type="GO" id="GO:0012505">
    <property type="term" value="C:endomembrane system"/>
    <property type="evidence" value="ECO:0007669"/>
    <property type="project" value="UniProtKB-SubCell"/>
</dbReference>
<proteinExistence type="inferred from homology"/>
<dbReference type="PANTHER" id="PTHR12459">
    <property type="entry name" value="TRANSMEMBRANE PROTEIN 135-RELATED"/>
    <property type="match status" value="1"/>
</dbReference>
<evidence type="ECO:0000313" key="8">
    <source>
        <dbReference type="EMBL" id="GFH06175.1"/>
    </source>
</evidence>
<feature type="transmembrane region" description="Helical" evidence="6">
    <location>
        <begin position="104"/>
        <end position="123"/>
    </location>
</feature>
<keyword evidence="5 6" id="KW-0472">Membrane</keyword>
<reference evidence="8 9" key="1">
    <citation type="submission" date="2020-02" db="EMBL/GenBank/DDBJ databases">
        <title>Draft genome sequence of Haematococcus lacustris strain NIES-144.</title>
        <authorList>
            <person name="Morimoto D."/>
            <person name="Nakagawa S."/>
            <person name="Yoshida T."/>
            <person name="Sawayama S."/>
        </authorList>
    </citation>
    <scope>NUCLEOTIDE SEQUENCE [LARGE SCALE GENOMIC DNA]</scope>
    <source>
        <strain evidence="8 9">NIES-144</strain>
    </source>
</reference>
<accession>A0A699Y9Z8</accession>
<evidence type="ECO:0000256" key="4">
    <source>
        <dbReference type="ARBA" id="ARBA00022989"/>
    </source>
</evidence>
<feature type="transmembrane region" description="Helical" evidence="6">
    <location>
        <begin position="172"/>
        <end position="189"/>
    </location>
</feature>
<evidence type="ECO:0000256" key="2">
    <source>
        <dbReference type="ARBA" id="ARBA00008924"/>
    </source>
</evidence>
<evidence type="ECO:0000259" key="7">
    <source>
        <dbReference type="Pfam" id="PF15982"/>
    </source>
</evidence>
<sequence length="274" mass="29916">MCLVNGYPLSRQRCCLQIVYSFIMQPSSLPPSYIRFIMRQAGKEPHVWTAVREQALRNWRLLGLGLHVPPTAQALLLGQPLTPCEFWHPGQSCLEHTLTNVPASYARALAVYVPVYLVPALLVHRQKLASQPQLLLPKLAQGIGRSALFLTAFIALAFGSVCAGFAVTGVSSGPLIAACTAAGGLAVLLEKKSRRMELALYCLSRAAESSCRCLVEWGWLPSALLPRRLDVMLFAAGCAAIMHCYSDGAGQHRDVFRSKYLNVLDFIFGNSGDT</sequence>
<evidence type="ECO:0000256" key="6">
    <source>
        <dbReference type="SAM" id="Phobius"/>
    </source>
</evidence>
<dbReference type="InterPro" id="IPR031926">
    <property type="entry name" value="TMEM135_N"/>
</dbReference>
<name>A0A699Y9Z8_HAELA</name>
<comment type="subcellular location">
    <subcellularLocation>
        <location evidence="1">Endomembrane system</location>
        <topology evidence="1">Multi-pass membrane protein</topology>
    </subcellularLocation>
</comment>
<dbReference type="Proteomes" id="UP000485058">
    <property type="component" value="Unassembled WGS sequence"/>
</dbReference>